<dbReference type="AlphaFoldDB" id="A0A170U996"/>
<reference evidence="1" key="1">
    <citation type="submission" date="2016-04" db="EMBL/GenBank/DDBJ databases">
        <authorList>
            <person name="Calderon-Fernandez G.M.Sr."/>
        </authorList>
    </citation>
    <scope>NUCLEOTIDE SEQUENCE</scope>
    <source>
        <strain evidence="1">Int1</strain>
        <tissue evidence="1">Integument</tissue>
    </source>
</reference>
<dbReference type="EMBL" id="GEMB01007745">
    <property type="protein sequence ID" value="JAR95701.1"/>
    <property type="molecule type" value="Transcribed_RNA"/>
</dbReference>
<reference evidence="1" key="2">
    <citation type="journal article" date="2017" name="J. Med. Entomol.">
        <title>Transcriptome Analysis of the Triatoma infestans (Hemiptera: Reduviidae) Integument.</title>
        <authorList>
            <person name="Calderon-Fernandez G.M."/>
            <person name="Moriconi D.E."/>
            <person name="Dulbecco A.B."/>
            <person name="Juarez M.P."/>
        </authorList>
    </citation>
    <scope>NUCLEOTIDE SEQUENCE</scope>
    <source>
        <strain evidence="1">Int1</strain>
        <tissue evidence="1">Integument</tissue>
    </source>
</reference>
<organism evidence="1">
    <name type="scientific">Triatoma infestans</name>
    <name type="common">Assassin bug</name>
    <dbReference type="NCBI Taxonomy" id="30076"/>
    <lineage>
        <taxon>Eukaryota</taxon>
        <taxon>Metazoa</taxon>
        <taxon>Ecdysozoa</taxon>
        <taxon>Arthropoda</taxon>
        <taxon>Hexapoda</taxon>
        <taxon>Insecta</taxon>
        <taxon>Pterygota</taxon>
        <taxon>Neoptera</taxon>
        <taxon>Paraneoptera</taxon>
        <taxon>Hemiptera</taxon>
        <taxon>Heteroptera</taxon>
        <taxon>Panheteroptera</taxon>
        <taxon>Cimicomorpha</taxon>
        <taxon>Reduviidae</taxon>
        <taxon>Triatominae</taxon>
        <taxon>Triatoma</taxon>
    </lineage>
</organism>
<proteinExistence type="predicted"/>
<accession>A0A170U996</accession>
<evidence type="ECO:0000313" key="1">
    <source>
        <dbReference type="EMBL" id="JAR95701.1"/>
    </source>
</evidence>
<protein>
    <submittedName>
        <fullName evidence="1">Uncharacterized protein</fullName>
    </submittedName>
</protein>
<dbReference type="PANTHER" id="PTHR47331">
    <property type="entry name" value="PHD-TYPE DOMAIN-CONTAINING PROTEIN"/>
    <property type="match status" value="1"/>
</dbReference>
<name>A0A170U996_TRIIF</name>
<sequence length="119" mass="13754">LHKTVMAEFDQISESVLWSDSTTVLAWISRENKWNTFVSNRVKEIVTLTSAQSWRHVPGKDNPADLPSRGCKGRTLLESEWWKGPAWLFGSPETWPAVEEKMMKNKLLLNKNEQLPRQC</sequence>
<feature type="non-terminal residue" evidence="1">
    <location>
        <position position="1"/>
    </location>
</feature>